<dbReference type="Gene3D" id="3.40.50.720">
    <property type="entry name" value="NAD(P)-binding Rossmann-like Domain"/>
    <property type="match status" value="1"/>
</dbReference>
<evidence type="ECO:0008006" key="13">
    <source>
        <dbReference type="Google" id="ProtNLM"/>
    </source>
</evidence>
<keyword evidence="2" id="KW-0554">One-carbon metabolism</keyword>
<feature type="domain" description="Tetrahydrofolate dehydrogenase/cyclohydrolase NAD(P)-binding" evidence="10">
    <location>
        <begin position="192"/>
        <end position="302"/>
    </location>
</feature>
<evidence type="ECO:0000256" key="5">
    <source>
        <dbReference type="ARBA" id="ARBA00022857"/>
    </source>
</evidence>
<dbReference type="GO" id="GO:0035999">
    <property type="term" value="P:tetrahydrofolate interconversion"/>
    <property type="evidence" value="ECO:0007669"/>
    <property type="project" value="TreeGrafter"/>
</dbReference>
<keyword evidence="7" id="KW-0486">Methionine biosynthesis</keyword>
<evidence type="ECO:0000256" key="2">
    <source>
        <dbReference type="ARBA" id="ARBA00022563"/>
    </source>
</evidence>
<evidence type="ECO:0000256" key="3">
    <source>
        <dbReference type="ARBA" id="ARBA00022755"/>
    </source>
</evidence>
<reference evidence="12" key="1">
    <citation type="submission" date="2017-09" db="EMBL/GenBank/DDBJ databases">
        <title>Depth-based differentiation of microbial function through sediment-hosted aquifers and enrichment of novel symbionts in the deep terrestrial subsurface.</title>
        <authorList>
            <person name="Probst A.J."/>
            <person name="Ladd B."/>
            <person name="Jarett J.K."/>
            <person name="Geller-Mcgrath D.E."/>
            <person name="Sieber C.M.K."/>
            <person name="Emerson J.B."/>
            <person name="Anantharaman K."/>
            <person name="Thomas B.C."/>
            <person name="Malmstrom R."/>
            <person name="Stieglmeier M."/>
            <person name="Klingl A."/>
            <person name="Woyke T."/>
            <person name="Ryan C.M."/>
            <person name="Banfield J.F."/>
        </authorList>
    </citation>
    <scope>NUCLEOTIDE SEQUENCE [LARGE SCALE GENOMIC DNA]</scope>
</reference>
<evidence type="ECO:0000259" key="10">
    <source>
        <dbReference type="Pfam" id="PF02882"/>
    </source>
</evidence>
<dbReference type="Pfam" id="PF00763">
    <property type="entry name" value="THF_DHG_CYH"/>
    <property type="match status" value="1"/>
</dbReference>
<keyword evidence="8" id="KW-0511">Multifunctional enzyme</keyword>
<name>A0A2M7TIN2_UNCKA</name>
<feature type="domain" description="Tetrahydrofolate dehydrogenase/cyclohydrolase catalytic" evidence="9">
    <location>
        <begin position="33"/>
        <end position="141"/>
    </location>
</feature>
<keyword evidence="3" id="KW-0658">Purine biosynthesis</keyword>
<organism evidence="11 12">
    <name type="scientific">candidate division WWE3 bacterium CG_4_10_14_0_2_um_filter_41_14</name>
    <dbReference type="NCBI Taxonomy" id="1975072"/>
    <lineage>
        <taxon>Bacteria</taxon>
        <taxon>Katanobacteria</taxon>
    </lineage>
</organism>
<dbReference type="InterPro" id="IPR000672">
    <property type="entry name" value="THF_DH/CycHdrlase"/>
</dbReference>
<evidence type="ECO:0000256" key="7">
    <source>
        <dbReference type="ARBA" id="ARBA00023167"/>
    </source>
</evidence>
<dbReference type="EMBL" id="PFNL01000110">
    <property type="protein sequence ID" value="PIZ46165.1"/>
    <property type="molecule type" value="Genomic_DNA"/>
</dbReference>
<dbReference type="PANTHER" id="PTHR48099:SF5">
    <property type="entry name" value="C-1-TETRAHYDROFOLATE SYNTHASE, CYTOPLASMIC"/>
    <property type="match status" value="1"/>
</dbReference>
<dbReference type="InterPro" id="IPR036291">
    <property type="entry name" value="NAD(P)-bd_dom_sf"/>
</dbReference>
<dbReference type="GO" id="GO:0005829">
    <property type="term" value="C:cytosol"/>
    <property type="evidence" value="ECO:0007669"/>
    <property type="project" value="TreeGrafter"/>
</dbReference>
<gene>
    <name evidence="11" type="ORF">COY32_03745</name>
</gene>
<evidence type="ECO:0000256" key="8">
    <source>
        <dbReference type="ARBA" id="ARBA00023268"/>
    </source>
</evidence>
<sequence>MQHSCQLPTIPLQMSLNLKTTWYNGCMAAHILNGAKKAVSILESLDAQEKPFKKKLISIVVGNDASSHFFADLKIKRAKQLGLLAEKSVFEENLEQSKIIDSIQTFNDDPTVSGIVVQLPLPNPLHRHAILSAVSTIKDVDCLNPQNVGSLLEGTYSFISPVVLAVLDQISETNIFAPQKIPYLGHTFTVPNLTGIPIAILGGGLLVGKPLCSFLINRGASAQILNEHTNNIGSYTKLAKIVITGTNSHDVLSSTDIKDGTVLIDVGNDIDKRTFIDREIFFSTNPGGIGPLTVAYLLFNTFYNPNI</sequence>
<keyword evidence="7" id="KW-0028">Amino-acid biosynthesis</keyword>
<keyword evidence="4" id="KW-0378">Hydrolase</keyword>
<protein>
    <recommendedName>
        <fullName evidence="13">Methenyltetrahydrofolate cyclohydrolase</fullName>
    </recommendedName>
</protein>
<proteinExistence type="predicted"/>
<dbReference type="Proteomes" id="UP000228920">
    <property type="component" value="Unassembled WGS sequence"/>
</dbReference>
<dbReference type="PANTHER" id="PTHR48099">
    <property type="entry name" value="C-1-TETRAHYDROFOLATE SYNTHASE, CYTOPLASMIC-RELATED"/>
    <property type="match status" value="1"/>
</dbReference>
<evidence type="ECO:0000256" key="1">
    <source>
        <dbReference type="ARBA" id="ARBA00004777"/>
    </source>
</evidence>
<dbReference type="InterPro" id="IPR046346">
    <property type="entry name" value="Aminoacid_DH-like_N_sf"/>
</dbReference>
<dbReference type="GO" id="GO:0004488">
    <property type="term" value="F:methylenetetrahydrofolate dehydrogenase (NADP+) activity"/>
    <property type="evidence" value="ECO:0007669"/>
    <property type="project" value="InterPro"/>
</dbReference>
<evidence type="ECO:0000256" key="6">
    <source>
        <dbReference type="ARBA" id="ARBA00023002"/>
    </source>
</evidence>
<dbReference type="SUPFAM" id="SSF51735">
    <property type="entry name" value="NAD(P)-binding Rossmann-fold domains"/>
    <property type="match status" value="1"/>
</dbReference>
<dbReference type="InterPro" id="IPR020630">
    <property type="entry name" value="THF_DH/CycHdrlase_cat_dom"/>
</dbReference>
<dbReference type="AlphaFoldDB" id="A0A2M7TIN2"/>
<dbReference type="Pfam" id="PF02882">
    <property type="entry name" value="THF_DHG_CYH_C"/>
    <property type="match status" value="1"/>
</dbReference>
<evidence type="ECO:0000313" key="12">
    <source>
        <dbReference type="Proteomes" id="UP000228920"/>
    </source>
</evidence>
<keyword evidence="6" id="KW-0560">Oxidoreductase</keyword>
<evidence type="ECO:0000259" key="9">
    <source>
        <dbReference type="Pfam" id="PF00763"/>
    </source>
</evidence>
<dbReference type="Gene3D" id="3.40.50.10860">
    <property type="entry name" value="Leucine Dehydrogenase, chain A, domain 1"/>
    <property type="match status" value="1"/>
</dbReference>
<dbReference type="GO" id="GO:0009086">
    <property type="term" value="P:methionine biosynthetic process"/>
    <property type="evidence" value="ECO:0007669"/>
    <property type="project" value="UniProtKB-KW"/>
</dbReference>
<evidence type="ECO:0000313" key="11">
    <source>
        <dbReference type="EMBL" id="PIZ46165.1"/>
    </source>
</evidence>
<dbReference type="SUPFAM" id="SSF53223">
    <property type="entry name" value="Aminoacid dehydrogenase-like, N-terminal domain"/>
    <property type="match status" value="1"/>
</dbReference>
<dbReference type="GO" id="GO:0004477">
    <property type="term" value="F:methenyltetrahydrofolate cyclohydrolase activity"/>
    <property type="evidence" value="ECO:0007669"/>
    <property type="project" value="TreeGrafter"/>
</dbReference>
<dbReference type="PRINTS" id="PR00085">
    <property type="entry name" value="THFDHDRGNASE"/>
</dbReference>
<accession>A0A2M7TIN2</accession>
<keyword evidence="5" id="KW-0521">NADP</keyword>
<comment type="pathway">
    <text evidence="1">One-carbon metabolism; tetrahydrofolate interconversion.</text>
</comment>
<dbReference type="InterPro" id="IPR020631">
    <property type="entry name" value="THF_DH/CycHdrlase_NAD-bd_dom"/>
</dbReference>
<comment type="caution">
    <text evidence="11">The sequence shown here is derived from an EMBL/GenBank/DDBJ whole genome shotgun (WGS) entry which is preliminary data.</text>
</comment>
<dbReference type="GO" id="GO:0006164">
    <property type="term" value="P:purine nucleotide biosynthetic process"/>
    <property type="evidence" value="ECO:0007669"/>
    <property type="project" value="UniProtKB-KW"/>
</dbReference>
<evidence type="ECO:0000256" key="4">
    <source>
        <dbReference type="ARBA" id="ARBA00022801"/>
    </source>
</evidence>